<proteinExistence type="predicted"/>
<evidence type="ECO:0000256" key="1">
    <source>
        <dbReference type="SAM" id="SignalP"/>
    </source>
</evidence>
<dbReference type="Pfam" id="PF08881">
    <property type="entry name" value="CVNH"/>
    <property type="match status" value="1"/>
</dbReference>
<gene>
    <name evidence="3" type="ORF">PG996_004138</name>
</gene>
<feature type="domain" description="Cyanovirin-N" evidence="2">
    <location>
        <begin position="26"/>
        <end position="128"/>
    </location>
</feature>
<dbReference type="InterPro" id="IPR011058">
    <property type="entry name" value="Cyanovirin-N"/>
</dbReference>
<dbReference type="Proteomes" id="UP001446871">
    <property type="component" value="Unassembled WGS sequence"/>
</dbReference>
<name>A0ABR1W3A6_9PEZI</name>
<accession>A0ABR1W3A6</accession>
<feature type="signal peptide" evidence="1">
    <location>
        <begin position="1"/>
        <end position="21"/>
    </location>
</feature>
<dbReference type="SUPFAM" id="SSF51322">
    <property type="entry name" value="Cyanovirin-N"/>
    <property type="match status" value="1"/>
</dbReference>
<comment type="caution">
    <text evidence="3">The sequence shown here is derived from an EMBL/GenBank/DDBJ whole genome shotgun (WGS) entry which is preliminary data.</text>
</comment>
<evidence type="ECO:0000313" key="4">
    <source>
        <dbReference type="Proteomes" id="UP001446871"/>
    </source>
</evidence>
<protein>
    <recommendedName>
        <fullName evidence="2">Cyanovirin-N domain-containing protein</fullName>
    </recommendedName>
</protein>
<evidence type="ECO:0000259" key="2">
    <source>
        <dbReference type="Pfam" id="PF08881"/>
    </source>
</evidence>
<keyword evidence="4" id="KW-1185">Reference proteome</keyword>
<dbReference type="Gene3D" id="2.30.60.10">
    <property type="entry name" value="Cyanovirin-N"/>
    <property type="match status" value="1"/>
</dbReference>
<sequence length="146" mass="15819">MARSILTFLAFALVVCLFASADPTPFDTTCSHWFYNGNQLTAVCAAPRADYTSSLNLDEVSTNSCYANYDGNLTPASMGMFSQTCQNRHVDDYLNKGGADPKPKPILSADCSQGPGQATKHCEVNLGKLTLAFHRLLCLEALQDLC</sequence>
<dbReference type="EMBL" id="JAQQWM010000002">
    <property type="protein sequence ID" value="KAK8077968.1"/>
    <property type="molecule type" value="Genomic_DNA"/>
</dbReference>
<keyword evidence="1" id="KW-0732">Signal</keyword>
<reference evidence="3 4" key="1">
    <citation type="submission" date="2023-01" db="EMBL/GenBank/DDBJ databases">
        <title>Analysis of 21 Apiospora genomes using comparative genomics revels a genus with tremendous synthesis potential of carbohydrate active enzymes and secondary metabolites.</title>
        <authorList>
            <person name="Sorensen T."/>
        </authorList>
    </citation>
    <scope>NUCLEOTIDE SEQUENCE [LARGE SCALE GENOMIC DNA]</scope>
    <source>
        <strain evidence="3 4">CBS 83171</strain>
    </source>
</reference>
<evidence type="ECO:0000313" key="3">
    <source>
        <dbReference type="EMBL" id="KAK8077968.1"/>
    </source>
</evidence>
<organism evidence="3 4">
    <name type="scientific">Apiospora saccharicola</name>
    <dbReference type="NCBI Taxonomy" id="335842"/>
    <lineage>
        <taxon>Eukaryota</taxon>
        <taxon>Fungi</taxon>
        <taxon>Dikarya</taxon>
        <taxon>Ascomycota</taxon>
        <taxon>Pezizomycotina</taxon>
        <taxon>Sordariomycetes</taxon>
        <taxon>Xylariomycetidae</taxon>
        <taxon>Amphisphaeriales</taxon>
        <taxon>Apiosporaceae</taxon>
        <taxon>Apiospora</taxon>
    </lineage>
</organism>
<dbReference type="InterPro" id="IPR036673">
    <property type="entry name" value="Cyanovirin-N_sf"/>
</dbReference>
<feature type="chain" id="PRO_5045795040" description="Cyanovirin-N domain-containing protein" evidence="1">
    <location>
        <begin position="22"/>
        <end position="146"/>
    </location>
</feature>